<name>A0AAD7WEX7_9TELE</name>
<feature type="region of interest" description="Disordered" evidence="1">
    <location>
        <begin position="1"/>
        <end position="42"/>
    </location>
</feature>
<evidence type="ECO:0000313" key="2">
    <source>
        <dbReference type="EMBL" id="KAJ8394080.1"/>
    </source>
</evidence>
<organism evidence="2 3">
    <name type="scientific">Aldrovandia affinis</name>
    <dbReference type="NCBI Taxonomy" id="143900"/>
    <lineage>
        <taxon>Eukaryota</taxon>
        <taxon>Metazoa</taxon>
        <taxon>Chordata</taxon>
        <taxon>Craniata</taxon>
        <taxon>Vertebrata</taxon>
        <taxon>Euteleostomi</taxon>
        <taxon>Actinopterygii</taxon>
        <taxon>Neopterygii</taxon>
        <taxon>Teleostei</taxon>
        <taxon>Notacanthiformes</taxon>
        <taxon>Halosauridae</taxon>
        <taxon>Aldrovandia</taxon>
    </lineage>
</organism>
<accession>A0AAD7WEX7</accession>
<reference evidence="2" key="1">
    <citation type="journal article" date="2023" name="Science">
        <title>Genome structures resolve the early diversification of teleost fishes.</title>
        <authorList>
            <person name="Parey E."/>
            <person name="Louis A."/>
            <person name="Montfort J."/>
            <person name="Bouchez O."/>
            <person name="Roques C."/>
            <person name="Iampietro C."/>
            <person name="Lluch J."/>
            <person name="Castinel A."/>
            <person name="Donnadieu C."/>
            <person name="Desvignes T."/>
            <person name="Floi Bucao C."/>
            <person name="Jouanno E."/>
            <person name="Wen M."/>
            <person name="Mejri S."/>
            <person name="Dirks R."/>
            <person name="Jansen H."/>
            <person name="Henkel C."/>
            <person name="Chen W.J."/>
            <person name="Zahm M."/>
            <person name="Cabau C."/>
            <person name="Klopp C."/>
            <person name="Thompson A.W."/>
            <person name="Robinson-Rechavi M."/>
            <person name="Braasch I."/>
            <person name="Lecointre G."/>
            <person name="Bobe J."/>
            <person name="Postlethwait J.H."/>
            <person name="Berthelot C."/>
            <person name="Roest Crollius H."/>
            <person name="Guiguen Y."/>
        </authorList>
    </citation>
    <scope>NUCLEOTIDE SEQUENCE</scope>
    <source>
        <strain evidence="2">NC1722</strain>
    </source>
</reference>
<dbReference type="EMBL" id="JAINUG010000130">
    <property type="protein sequence ID" value="KAJ8394080.1"/>
    <property type="molecule type" value="Genomic_DNA"/>
</dbReference>
<dbReference type="Proteomes" id="UP001221898">
    <property type="component" value="Unassembled WGS sequence"/>
</dbReference>
<evidence type="ECO:0000313" key="3">
    <source>
        <dbReference type="Proteomes" id="UP001221898"/>
    </source>
</evidence>
<sequence>MVSLSDMGSTRRLGQVSQHQESGEQVVPAHEPASRGGLGAGGGERTMVCWSAHYGSAGTALSGLPCRPEELITAVSLQASEARGALLRLEMGAGEGRQINLNQGHLSLSAPPLHLHRP</sequence>
<dbReference type="AlphaFoldDB" id="A0AAD7WEX7"/>
<comment type="caution">
    <text evidence="2">The sequence shown here is derived from an EMBL/GenBank/DDBJ whole genome shotgun (WGS) entry which is preliminary data.</text>
</comment>
<proteinExistence type="predicted"/>
<keyword evidence="3" id="KW-1185">Reference proteome</keyword>
<evidence type="ECO:0000256" key="1">
    <source>
        <dbReference type="SAM" id="MobiDB-lite"/>
    </source>
</evidence>
<protein>
    <submittedName>
        <fullName evidence="2">Uncharacterized protein</fullName>
    </submittedName>
</protein>
<gene>
    <name evidence="2" type="ORF">AAFF_G00054240</name>
</gene>